<protein>
    <submittedName>
        <fullName evidence="3">Aminotransferase class V-fold PLP-dependent enzyme</fullName>
    </submittedName>
</protein>
<dbReference type="InterPro" id="IPR015422">
    <property type="entry name" value="PyrdxlP-dep_Trfase_small"/>
</dbReference>
<dbReference type="InterPro" id="IPR015424">
    <property type="entry name" value="PyrdxlP-dep_Trfase"/>
</dbReference>
<dbReference type="InterPro" id="IPR000192">
    <property type="entry name" value="Aminotrans_V_dom"/>
</dbReference>
<dbReference type="InterPro" id="IPR015421">
    <property type="entry name" value="PyrdxlP-dep_Trfase_major"/>
</dbReference>
<keyword evidence="3" id="KW-0032">Aminotransferase</keyword>
<keyword evidence="4" id="KW-1185">Reference proteome</keyword>
<dbReference type="SUPFAM" id="SSF53383">
    <property type="entry name" value="PLP-dependent transferases"/>
    <property type="match status" value="1"/>
</dbReference>
<reference evidence="4" key="1">
    <citation type="journal article" date="2019" name="Int. J. Syst. Evol. Microbiol.">
        <title>The Global Catalogue of Microorganisms (GCM) 10K type strain sequencing project: providing services to taxonomists for standard genome sequencing and annotation.</title>
        <authorList>
            <consortium name="The Broad Institute Genomics Platform"/>
            <consortium name="The Broad Institute Genome Sequencing Center for Infectious Disease"/>
            <person name="Wu L."/>
            <person name="Ma J."/>
        </authorList>
    </citation>
    <scope>NUCLEOTIDE SEQUENCE [LARGE SCALE GENOMIC DNA]</scope>
    <source>
        <strain evidence="4">KCTC 52094</strain>
    </source>
</reference>
<evidence type="ECO:0000313" key="3">
    <source>
        <dbReference type="EMBL" id="MFC3124962.1"/>
    </source>
</evidence>
<dbReference type="GO" id="GO:0008483">
    <property type="term" value="F:transaminase activity"/>
    <property type="evidence" value="ECO:0007669"/>
    <property type="project" value="UniProtKB-KW"/>
</dbReference>
<accession>A0ABV7G3Z3</accession>
<comment type="caution">
    <text evidence="3">The sequence shown here is derived from an EMBL/GenBank/DDBJ whole genome shotgun (WGS) entry which is preliminary data.</text>
</comment>
<dbReference type="PANTHER" id="PTHR43586:SF15">
    <property type="entry name" value="BLR3095 PROTEIN"/>
    <property type="match status" value="1"/>
</dbReference>
<keyword evidence="1" id="KW-0663">Pyridoxal phosphate</keyword>
<keyword evidence="3" id="KW-0808">Transferase</keyword>
<sequence>MTETPLFDPADFRIPPGITHVCAGGETPFLHRHDAALQRYAADKSRGMPGRTAQEAVVERARARAAALLGTDAGSIGFVSSVAEGMSMLVESLDWRPGDNVCLDPDEYPSLVAPLALALPEGVELRITPLADPAALAGKLDRRTRLVAVSHVSFLTGRRYDLATLRHVTEAVGALLAVDHTQAAGYRPLDGAAEADFAFCAGYKWLLGTTGAAIAYWNRVRQPGWAPRTAGWHSIASMGASSERPDHRNRPVLKPDAMRFTRGNPAHAALYVLDEALDYLAAHDPAVVCRHVQGLTAALLGELEARGIPSTTPADPARHGASVCIATPRADALVAALEPLGVLAWGGRGRVRFSFHGYNALRDVRAIAAAMEVLW</sequence>
<dbReference type="Pfam" id="PF00266">
    <property type="entry name" value="Aminotran_5"/>
    <property type="match status" value="1"/>
</dbReference>
<dbReference type="PANTHER" id="PTHR43586">
    <property type="entry name" value="CYSTEINE DESULFURASE"/>
    <property type="match status" value="1"/>
</dbReference>
<proteinExistence type="predicted"/>
<dbReference type="RefSeq" id="WP_379595385.1">
    <property type="nucleotide sequence ID" value="NZ_JBHRTN010000008.1"/>
</dbReference>
<dbReference type="Gene3D" id="3.90.1150.10">
    <property type="entry name" value="Aspartate Aminotransferase, domain 1"/>
    <property type="match status" value="1"/>
</dbReference>
<dbReference type="Gene3D" id="3.40.640.10">
    <property type="entry name" value="Type I PLP-dependent aspartate aminotransferase-like (Major domain)"/>
    <property type="match status" value="1"/>
</dbReference>
<evidence type="ECO:0000313" key="4">
    <source>
        <dbReference type="Proteomes" id="UP001595593"/>
    </source>
</evidence>
<feature type="domain" description="Aminotransferase class V" evidence="2">
    <location>
        <begin position="35"/>
        <end position="343"/>
    </location>
</feature>
<name>A0ABV7G3Z3_9PROT</name>
<gene>
    <name evidence="3" type="ORF">ACFOD4_07815</name>
</gene>
<evidence type="ECO:0000259" key="2">
    <source>
        <dbReference type="Pfam" id="PF00266"/>
    </source>
</evidence>
<dbReference type="Proteomes" id="UP001595593">
    <property type="component" value="Unassembled WGS sequence"/>
</dbReference>
<dbReference type="EMBL" id="JBHRTN010000008">
    <property type="protein sequence ID" value="MFC3124962.1"/>
    <property type="molecule type" value="Genomic_DNA"/>
</dbReference>
<organism evidence="3 4">
    <name type="scientific">Teichococcus globiformis</name>
    <dbReference type="NCBI Taxonomy" id="2307229"/>
    <lineage>
        <taxon>Bacteria</taxon>
        <taxon>Pseudomonadati</taxon>
        <taxon>Pseudomonadota</taxon>
        <taxon>Alphaproteobacteria</taxon>
        <taxon>Acetobacterales</taxon>
        <taxon>Roseomonadaceae</taxon>
        <taxon>Roseomonas</taxon>
    </lineage>
</organism>
<evidence type="ECO:0000256" key="1">
    <source>
        <dbReference type="ARBA" id="ARBA00022898"/>
    </source>
</evidence>